<dbReference type="InterPro" id="IPR045800">
    <property type="entry name" value="HMBD"/>
</dbReference>
<dbReference type="GO" id="GO:0015679">
    <property type="term" value="P:plasma membrane copper ion transport"/>
    <property type="evidence" value="ECO:0007669"/>
    <property type="project" value="TreeGrafter"/>
</dbReference>
<dbReference type="InterPro" id="IPR058792">
    <property type="entry name" value="Beta-barrel_RND_2"/>
</dbReference>
<dbReference type="Pfam" id="PF19335">
    <property type="entry name" value="HMBD"/>
    <property type="match status" value="2"/>
</dbReference>
<feature type="domain" description="CusB-like barrel-sandwich hybrid" evidence="7">
    <location>
        <begin position="134"/>
        <end position="244"/>
    </location>
</feature>
<dbReference type="FunFam" id="2.40.420.20:FF:000003">
    <property type="entry name" value="Cation efflux system protein cusB"/>
    <property type="match status" value="1"/>
</dbReference>
<keyword evidence="4" id="KW-0406">Ion transport</keyword>
<evidence type="ECO:0000259" key="8">
    <source>
        <dbReference type="Pfam" id="PF25954"/>
    </source>
</evidence>
<dbReference type="GO" id="GO:0046914">
    <property type="term" value="F:transition metal ion binding"/>
    <property type="evidence" value="ECO:0007669"/>
    <property type="project" value="TreeGrafter"/>
</dbReference>
<accession>A0A286CYL9</accession>
<feature type="region of interest" description="Disordered" evidence="5">
    <location>
        <begin position="411"/>
        <end position="465"/>
    </location>
</feature>
<evidence type="ECO:0000259" key="7">
    <source>
        <dbReference type="Pfam" id="PF25919"/>
    </source>
</evidence>
<dbReference type="PANTHER" id="PTHR30097">
    <property type="entry name" value="CATION EFFLUX SYSTEM PROTEIN CUSB"/>
    <property type="match status" value="1"/>
</dbReference>
<evidence type="ECO:0000256" key="5">
    <source>
        <dbReference type="SAM" id="MobiDB-lite"/>
    </source>
</evidence>
<dbReference type="PANTHER" id="PTHR30097:SF15">
    <property type="entry name" value="CATION EFFLUX SYSTEM PROTEIN CUSB"/>
    <property type="match status" value="1"/>
</dbReference>
<dbReference type="SUPFAM" id="SSF111369">
    <property type="entry name" value="HlyD-like secretion proteins"/>
    <property type="match status" value="1"/>
</dbReference>
<dbReference type="FunFam" id="2.40.30.170:FF:000010">
    <property type="entry name" value="Efflux RND transporter periplasmic adaptor subunit"/>
    <property type="match status" value="1"/>
</dbReference>
<dbReference type="InterPro" id="IPR058649">
    <property type="entry name" value="CzcB_C"/>
</dbReference>
<name>A0A286CYL9_9GAMM</name>
<sequence length="524" mass="54823">MNRSYRIAALLASLAVVSAAVALGYRWGQSRAAASPAAASADMPEERKVLYWYDPMVPDQRFDKPGKSPFMDMQLVPKYASDSDPGDAGEVGIAIDPGLRQNLGVRTVVVERGRLASTLRVPGTIGWDLRQEHVVSARLDAIVDRLHVKAPFEPVRAGQPLATILAPAWSSALAESRSLGRAQSASARELQAASQQRLRALGVPAGATGNGRITLTSPIAGVVSEIGARQGQAAPAGMTLFRINGTATVWLEAAIPQAAVSTVAAGTPVEAMVDARPGQLFRGHVETLLPQVDAGNRTQPARIVLENPDGALAPGMFAQVALTPREGDEWPLVPSDALIGGGAQARVIVLGEDDRFRPVQVKTGRSGNGMTEVIAGLQGGERIVASGQFLIDSEANLSGALQRMDSGAAALPAAAAEDGSHGAHDSRGSDDADADGRPAATKSETPALPPAPEPAPASDQRSAPPAARRCPVLYWYDPMVPEQRFEQPGKSPFMDMQLVPKFAADADPGCTIRDVSAAAAEQQP</sequence>
<organism evidence="10 11">
    <name type="scientific">Pseudoxanthomonas wuyuanensis</name>
    <dbReference type="NCBI Taxonomy" id="1073196"/>
    <lineage>
        <taxon>Bacteria</taxon>
        <taxon>Pseudomonadati</taxon>
        <taxon>Pseudomonadota</taxon>
        <taxon>Gammaproteobacteria</taxon>
        <taxon>Lysobacterales</taxon>
        <taxon>Lysobacteraceae</taxon>
        <taxon>Pseudoxanthomonas</taxon>
    </lineage>
</organism>
<evidence type="ECO:0000256" key="4">
    <source>
        <dbReference type="ARBA" id="ARBA00023065"/>
    </source>
</evidence>
<dbReference type="GO" id="GO:0016020">
    <property type="term" value="C:membrane"/>
    <property type="evidence" value="ECO:0007669"/>
    <property type="project" value="InterPro"/>
</dbReference>
<dbReference type="RefSeq" id="WP_343124851.1">
    <property type="nucleotide sequence ID" value="NZ_OCND01000001.1"/>
</dbReference>
<feature type="domain" description="CzcB-like C-terminal circularly permuted SH3-like" evidence="9">
    <location>
        <begin position="350"/>
        <end position="391"/>
    </location>
</feature>
<dbReference type="Pfam" id="PF25975">
    <property type="entry name" value="CzcB_C"/>
    <property type="match status" value="1"/>
</dbReference>
<dbReference type="Pfam" id="PF25919">
    <property type="entry name" value="BSH_CusB"/>
    <property type="match status" value="1"/>
</dbReference>
<evidence type="ECO:0000313" key="11">
    <source>
        <dbReference type="Proteomes" id="UP000219374"/>
    </source>
</evidence>
<protein>
    <submittedName>
        <fullName evidence="10">Membrane fusion protein, Cu(I)/Ag(I) efflux system</fullName>
    </submittedName>
</protein>
<dbReference type="InterPro" id="IPR051909">
    <property type="entry name" value="MFP_Cation_Efflux"/>
</dbReference>
<dbReference type="Pfam" id="PF25954">
    <property type="entry name" value="Beta-barrel_RND_2"/>
    <property type="match status" value="1"/>
</dbReference>
<dbReference type="GO" id="GO:0022857">
    <property type="term" value="F:transmembrane transporter activity"/>
    <property type="evidence" value="ECO:0007669"/>
    <property type="project" value="InterPro"/>
</dbReference>
<evidence type="ECO:0000256" key="3">
    <source>
        <dbReference type="ARBA" id="ARBA00022729"/>
    </source>
</evidence>
<evidence type="ECO:0000313" key="10">
    <source>
        <dbReference type="EMBL" id="SOD51497.1"/>
    </source>
</evidence>
<feature type="domain" description="Heavy metal binding" evidence="6">
    <location>
        <begin position="51"/>
        <end position="78"/>
    </location>
</feature>
<evidence type="ECO:0000256" key="1">
    <source>
        <dbReference type="ARBA" id="ARBA00009477"/>
    </source>
</evidence>
<keyword evidence="3" id="KW-0732">Signal</keyword>
<feature type="domain" description="CusB-like beta-barrel" evidence="8">
    <location>
        <begin position="248"/>
        <end position="324"/>
    </location>
</feature>
<dbReference type="AlphaFoldDB" id="A0A286CYL9"/>
<comment type="similarity">
    <text evidence="1">Belongs to the membrane fusion protein (MFP) (TC 8.A.1) family.</text>
</comment>
<dbReference type="EMBL" id="OCND01000001">
    <property type="protein sequence ID" value="SOD51497.1"/>
    <property type="molecule type" value="Genomic_DNA"/>
</dbReference>
<feature type="compositionally biased region" description="Basic and acidic residues" evidence="5">
    <location>
        <begin position="418"/>
        <end position="436"/>
    </location>
</feature>
<evidence type="ECO:0000259" key="9">
    <source>
        <dbReference type="Pfam" id="PF25975"/>
    </source>
</evidence>
<dbReference type="Proteomes" id="UP000219374">
    <property type="component" value="Unassembled WGS sequence"/>
</dbReference>
<dbReference type="GO" id="GO:0060003">
    <property type="term" value="P:copper ion export"/>
    <property type="evidence" value="ECO:0007669"/>
    <property type="project" value="TreeGrafter"/>
</dbReference>
<evidence type="ECO:0000256" key="2">
    <source>
        <dbReference type="ARBA" id="ARBA00022448"/>
    </source>
</evidence>
<keyword evidence="2" id="KW-0813">Transport</keyword>
<proteinExistence type="inferred from homology"/>
<dbReference type="GO" id="GO:0030288">
    <property type="term" value="C:outer membrane-bounded periplasmic space"/>
    <property type="evidence" value="ECO:0007669"/>
    <property type="project" value="TreeGrafter"/>
</dbReference>
<dbReference type="Gene3D" id="2.40.420.20">
    <property type="match status" value="1"/>
</dbReference>
<dbReference type="NCBIfam" id="TIGR01730">
    <property type="entry name" value="RND_mfp"/>
    <property type="match status" value="1"/>
</dbReference>
<dbReference type="Gene3D" id="2.40.30.170">
    <property type="match status" value="1"/>
</dbReference>
<keyword evidence="11" id="KW-1185">Reference proteome</keyword>
<gene>
    <name evidence="10" type="ORF">SAMN06296416_101652</name>
</gene>
<reference evidence="10 11" key="1">
    <citation type="submission" date="2017-09" db="EMBL/GenBank/DDBJ databases">
        <authorList>
            <person name="Ehlers B."/>
            <person name="Leendertz F.H."/>
        </authorList>
    </citation>
    <scope>NUCLEOTIDE SEQUENCE [LARGE SCALE GENOMIC DNA]</scope>
    <source>
        <strain evidence="10 11">CGMCC 1.10978</strain>
    </source>
</reference>
<evidence type="ECO:0000259" key="6">
    <source>
        <dbReference type="Pfam" id="PF19335"/>
    </source>
</evidence>
<dbReference type="InterPro" id="IPR058790">
    <property type="entry name" value="BSH_CusB"/>
</dbReference>
<feature type="domain" description="Heavy metal binding" evidence="6">
    <location>
        <begin position="474"/>
        <end position="501"/>
    </location>
</feature>
<dbReference type="InterPro" id="IPR006143">
    <property type="entry name" value="RND_pump_MFP"/>
</dbReference>